<evidence type="ECO:0000256" key="9">
    <source>
        <dbReference type="SAM" id="MobiDB-lite"/>
    </source>
</evidence>
<keyword evidence="3" id="KW-0699">rRNA-binding</keyword>
<comment type="similarity">
    <text evidence="2">Belongs to the universal ribosomal protein uL4 family.</text>
</comment>
<dbReference type="GO" id="GO:0006412">
    <property type="term" value="P:translation"/>
    <property type="evidence" value="ECO:0007669"/>
    <property type="project" value="InterPro"/>
</dbReference>
<comment type="function">
    <text evidence="1">Probably binds the 23S rRNA.</text>
</comment>
<evidence type="ECO:0000256" key="2">
    <source>
        <dbReference type="ARBA" id="ARBA00010528"/>
    </source>
</evidence>
<dbReference type="InterPro" id="IPR013005">
    <property type="entry name" value="Ribosomal_uL4-like"/>
</dbReference>
<proteinExistence type="inferred from homology"/>
<dbReference type="GO" id="GO:1990904">
    <property type="term" value="C:ribonucleoprotein complex"/>
    <property type="evidence" value="ECO:0007669"/>
    <property type="project" value="UniProtKB-KW"/>
</dbReference>
<organism evidence="10">
    <name type="scientific">Cyanidium sp. THAL103</name>
    <dbReference type="NCBI Taxonomy" id="3027999"/>
    <lineage>
        <taxon>Eukaryota</taxon>
        <taxon>Rhodophyta</taxon>
        <taxon>Bangiophyceae</taxon>
        <taxon>Cyanidiales</taxon>
        <taxon>Cyanidiaceae</taxon>
        <taxon>Cyanidium</taxon>
    </lineage>
</organism>
<name>A0A9Y1I4A0_9RHOD</name>
<evidence type="ECO:0000256" key="6">
    <source>
        <dbReference type="ARBA" id="ARBA00023274"/>
    </source>
</evidence>
<dbReference type="GO" id="GO:0019843">
    <property type="term" value="F:rRNA binding"/>
    <property type="evidence" value="ECO:0007669"/>
    <property type="project" value="UniProtKB-KW"/>
</dbReference>
<feature type="region of interest" description="Disordered" evidence="9">
    <location>
        <begin position="56"/>
        <end position="75"/>
    </location>
</feature>
<dbReference type="GO" id="GO:0005840">
    <property type="term" value="C:ribosome"/>
    <property type="evidence" value="ECO:0007669"/>
    <property type="project" value="UniProtKB-KW"/>
</dbReference>
<sequence length="214" mass="24388">MAINEILSCPCVNLDTNDKTSRTINLKISKNSRYLIHRAFISRQGSFTFRTASSKTKSEIRGGGRKPWKQKGTGRARAGSIRSPLWRGGGVVFGPKPKSKFIKINKKEFKLALRTAIYNASSKIILISNLLDKMKDISKTKSMINLFVQLNLNFSDYILIIVEHKLNNIILSCRNLYNVKILDFKHLNIKDILKSQLIIMSEASLKLIEERYNV</sequence>
<keyword evidence="4" id="KW-0694">RNA-binding</keyword>
<dbReference type="SUPFAM" id="SSF52166">
    <property type="entry name" value="Ribosomal protein L4"/>
    <property type="match status" value="1"/>
</dbReference>
<evidence type="ECO:0000256" key="7">
    <source>
        <dbReference type="ARBA" id="ARBA00035208"/>
    </source>
</evidence>
<dbReference type="HAMAP" id="MF_01328_B">
    <property type="entry name" value="Ribosomal_uL4_B"/>
    <property type="match status" value="1"/>
</dbReference>
<dbReference type="PANTHER" id="PTHR10746">
    <property type="entry name" value="50S RIBOSOMAL PROTEIN L4"/>
    <property type="match status" value="1"/>
</dbReference>
<dbReference type="AlphaFoldDB" id="A0A9Y1I4A0"/>
<dbReference type="GO" id="GO:0003735">
    <property type="term" value="F:structural constituent of ribosome"/>
    <property type="evidence" value="ECO:0007669"/>
    <property type="project" value="InterPro"/>
</dbReference>
<evidence type="ECO:0000256" key="1">
    <source>
        <dbReference type="ARBA" id="ARBA00004083"/>
    </source>
</evidence>
<dbReference type="NCBIfam" id="TIGR03953">
    <property type="entry name" value="rplD_bact"/>
    <property type="match status" value="1"/>
</dbReference>
<geneLocation type="plastid" evidence="10"/>
<feature type="compositionally biased region" description="Basic residues" evidence="9">
    <location>
        <begin position="63"/>
        <end position="74"/>
    </location>
</feature>
<evidence type="ECO:0000256" key="5">
    <source>
        <dbReference type="ARBA" id="ARBA00022980"/>
    </source>
</evidence>
<dbReference type="Pfam" id="PF00573">
    <property type="entry name" value="Ribosomal_L4"/>
    <property type="match status" value="1"/>
</dbReference>
<dbReference type="PANTHER" id="PTHR10746:SF17">
    <property type="entry name" value="LARGE RIBOSOMAL SUBUNIT PROTEIN UL4C"/>
    <property type="match status" value="1"/>
</dbReference>
<reference evidence="10" key="1">
    <citation type="journal article" date="2023" name="J. Phycol.">
        <title>Revised classification of the Cyanidiophyceae based on plastid genome data with descriptions of the Cavernulicolales ord. nov. and Galdieriales ord. nov. (Rhodophyta).</title>
        <authorList>
            <person name="Park S.I."/>
            <person name="Cho C.H."/>
            <person name="Ciniglia C."/>
            <person name="Huang T.Y."/>
            <person name="Liu S.L."/>
            <person name="Bustamante D.E."/>
            <person name="Calderon M.S."/>
            <person name="Mansilla A."/>
            <person name="McDermott T."/>
            <person name="Andersen R.A."/>
            <person name="Yoon H.S."/>
        </authorList>
    </citation>
    <scope>NUCLEOTIDE SEQUENCE</scope>
</reference>
<evidence type="ECO:0000313" key="10">
    <source>
        <dbReference type="EMBL" id="WDB00121.1"/>
    </source>
</evidence>
<dbReference type="InterPro" id="IPR002136">
    <property type="entry name" value="Ribosomal_uL4"/>
</dbReference>
<evidence type="ECO:0000256" key="3">
    <source>
        <dbReference type="ARBA" id="ARBA00022730"/>
    </source>
</evidence>
<dbReference type="InterPro" id="IPR023574">
    <property type="entry name" value="Ribosomal_uL4_dom_sf"/>
</dbReference>
<keyword evidence="5 10" id="KW-0689">Ribosomal protein</keyword>
<keyword evidence="6" id="KW-0687">Ribonucleoprotein</keyword>
<dbReference type="EMBL" id="OP616817">
    <property type="protein sequence ID" value="WDB00121.1"/>
    <property type="molecule type" value="Genomic_DNA"/>
</dbReference>
<gene>
    <name evidence="10" type="primary">rpl4</name>
    <name evidence="10" type="ORF">CspTHAL103_196</name>
</gene>
<accession>A0A9Y1I4A0</accession>
<evidence type="ECO:0000256" key="4">
    <source>
        <dbReference type="ARBA" id="ARBA00022884"/>
    </source>
</evidence>
<keyword evidence="10" id="KW-0934">Plastid</keyword>
<evidence type="ECO:0000256" key="8">
    <source>
        <dbReference type="ARBA" id="ARBA00035387"/>
    </source>
</evidence>
<dbReference type="Gene3D" id="3.40.1370.10">
    <property type="match status" value="1"/>
</dbReference>
<protein>
    <recommendedName>
        <fullName evidence="7">Large ribosomal subunit protein uL4c</fullName>
    </recommendedName>
    <alternativeName>
        <fullName evidence="8">50S ribosomal protein L4, chloroplastic</fullName>
    </alternativeName>
</protein>